<gene>
    <name evidence="1" type="ORF">BECKFM1743A_GA0114220_104421</name>
</gene>
<accession>A0A450TIX5</accession>
<reference evidence="1" key="1">
    <citation type="submission" date="2019-02" db="EMBL/GenBank/DDBJ databases">
        <authorList>
            <person name="Gruber-Vodicka R. H."/>
            <person name="Seah K. B. B."/>
        </authorList>
    </citation>
    <scope>NUCLEOTIDE SEQUENCE</scope>
    <source>
        <strain evidence="1">BECK_BZ163</strain>
    </source>
</reference>
<dbReference type="EMBL" id="CAADEZ010000442">
    <property type="protein sequence ID" value="VFJ67262.1"/>
    <property type="molecule type" value="Genomic_DNA"/>
</dbReference>
<protein>
    <submittedName>
        <fullName evidence="1">Uncharacterized protein</fullName>
    </submittedName>
</protein>
<dbReference type="AlphaFoldDB" id="A0A450TIX5"/>
<organism evidence="1">
    <name type="scientific">Candidatus Kentrum sp. FM</name>
    <dbReference type="NCBI Taxonomy" id="2126340"/>
    <lineage>
        <taxon>Bacteria</taxon>
        <taxon>Pseudomonadati</taxon>
        <taxon>Pseudomonadota</taxon>
        <taxon>Gammaproteobacteria</taxon>
        <taxon>Candidatus Kentrum</taxon>
    </lineage>
</organism>
<sequence>MYARRAYSTLQGAVDSSACSIHLSPDKKIRPMLVSPLGVCRT</sequence>
<proteinExistence type="predicted"/>
<name>A0A450TIX5_9GAMM</name>
<evidence type="ECO:0000313" key="1">
    <source>
        <dbReference type="EMBL" id="VFJ67262.1"/>
    </source>
</evidence>